<name>A0A6J4QH00_9ACTN</name>
<sequence length="73" mass="8105">MAISSHPSVEEIKQAVQSKGGTITCALCGREEYTVEEVDVLSGERRYGVQRLHRAQLVCENCGWVVNLDLTKL</sequence>
<dbReference type="EMBL" id="CADCVE010000016">
    <property type="protein sequence ID" value="CAA9444780.1"/>
    <property type="molecule type" value="Genomic_DNA"/>
</dbReference>
<organism evidence="1">
    <name type="scientific">uncultured Rubrobacteraceae bacterium</name>
    <dbReference type="NCBI Taxonomy" id="349277"/>
    <lineage>
        <taxon>Bacteria</taxon>
        <taxon>Bacillati</taxon>
        <taxon>Actinomycetota</taxon>
        <taxon>Rubrobacteria</taxon>
        <taxon>Rubrobacterales</taxon>
        <taxon>Rubrobacteraceae</taxon>
        <taxon>environmental samples</taxon>
    </lineage>
</organism>
<protein>
    <submittedName>
        <fullName evidence="1">Uncharacterized protein</fullName>
    </submittedName>
</protein>
<gene>
    <name evidence="1" type="ORF">AVDCRST_MAG28-591</name>
</gene>
<reference evidence="1" key="1">
    <citation type="submission" date="2020-02" db="EMBL/GenBank/DDBJ databases">
        <authorList>
            <person name="Meier V. D."/>
        </authorList>
    </citation>
    <scope>NUCLEOTIDE SEQUENCE</scope>
    <source>
        <strain evidence="1">AVDCRST_MAG28</strain>
    </source>
</reference>
<proteinExistence type="predicted"/>
<accession>A0A6J4QH00</accession>
<dbReference type="AlphaFoldDB" id="A0A6J4QH00"/>
<evidence type="ECO:0000313" key="1">
    <source>
        <dbReference type="EMBL" id="CAA9444780.1"/>
    </source>
</evidence>